<dbReference type="GO" id="GO:0047134">
    <property type="term" value="F:protein-disulfide reductase [NAD(P)H] activity"/>
    <property type="evidence" value="ECO:0007669"/>
    <property type="project" value="InterPro"/>
</dbReference>
<organism evidence="3">
    <name type="scientific">Phaffia rhodozyma</name>
    <name type="common">Yeast</name>
    <name type="synonym">Xanthophyllomyces dendrorhous</name>
    <dbReference type="NCBI Taxonomy" id="264483"/>
    <lineage>
        <taxon>Eukaryota</taxon>
        <taxon>Fungi</taxon>
        <taxon>Dikarya</taxon>
        <taxon>Basidiomycota</taxon>
        <taxon>Agaricomycotina</taxon>
        <taxon>Tremellomycetes</taxon>
        <taxon>Cystofilobasidiales</taxon>
        <taxon>Mrakiaceae</taxon>
        <taxon>Phaffia</taxon>
    </lineage>
</organism>
<dbReference type="InterPro" id="IPR045108">
    <property type="entry name" value="TXNDC17-like"/>
</dbReference>
<proteinExistence type="inferred from homology"/>
<dbReference type="SUPFAM" id="SSF52833">
    <property type="entry name" value="Thioredoxin-like"/>
    <property type="match status" value="1"/>
</dbReference>
<dbReference type="Gene3D" id="3.40.30.10">
    <property type="entry name" value="Glutaredoxin"/>
    <property type="match status" value="1"/>
</dbReference>
<protein>
    <submittedName>
        <fullName evidence="3">Uncharacterized conserved protein</fullName>
    </submittedName>
</protein>
<accession>A0A0F7SPD7</accession>
<dbReference type="InterPro" id="IPR010357">
    <property type="entry name" value="TXNDC17_dom"/>
</dbReference>
<evidence type="ECO:0000259" key="2">
    <source>
        <dbReference type="Pfam" id="PF06110"/>
    </source>
</evidence>
<evidence type="ECO:0000256" key="1">
    <source>
        <dbReference type="ARBA" id="ARBA00008987"/>
    </source>
</evidence>
<dbReference type="GO" id="GO:0005829">
    <property type="term" value="C:cytosol"/>
    <property type="evidence" value="ECO:0007669"/>
    <property type="project" value="TreeGrafter"/>
</dbReference>
<name>A0A0F7SPD7_PHARH</name>
<dbReference type="EMBL" id="LN483124">
    <property type="protein sequence ID" value="CED82559.1"/>
    <property type="molecule type" value="Genomic_DNA"/>
</dbReference>
<comment type="similarity">
    <text evidence="1">Belongs to the thioredoxin family.</text>
</comment>
<reference evidence="3" key="1">
    <citation type="submission" date="2014-08" db="EMBL/GenBank/DDBJ databases">
        <authorList>
            <person name="Sharma Rahul"/>
            <person name="Thines Marco"/>
        </authorList>
    </citation>
    <scope>NUCLEOTIDE SEQUENCE</scope>
</reference>
<dbReference type="PANTHER" id="PTHR12452:SF0">
    <property type="entry name" value="THIOREDOXIN DOMAIN-CONTAINING PROTEIN 17"/>
    <property type="match status" value="1"/>
</dbReference>
<evidence type="ECO:0000313" key="3">
    <source>
        <dbReference type="EMBL" id="CED82559.1"/>
    </source>
</evidence>
<dbReference type="PANTHER" id="PTHR12452">
    <property type="entry name" value="42-9-9 PROTEIN-RELATED"/>
    <property type="match status" value="1"/>
</dbReference>
<sequence length="122" mass="13900">MANEEILPSVLSKSASSPEENFFIIFFSDYDEVKKNLWCPDCVEAIPLVESYQKSSPKHNLEIQYVGDRSSWRSSDSVFRKNPYNLTCIPTIIKYVNGKEVDRLPEPGLLNPTKFNSFVSSS</sequence>
<dbReference type="Pfam" id="PF06110">
    <property type="entry name" value="TXD17-like_Trx"/>
    <property type="match status" value="1"/>
</dbReference>
<feature type="domain" description="Thioredoxin" evidence="2">
    <location>
        <begin position="14"/>
        <end position="100"/>
    </location>
</feature>
<dbReference type="AlphaFoldDB" id="A0A0F7SPD7"/>
<dbReference type="InterPro" id="IPR036249">
    <property type="entry name" value="Thioredoxin-like_sf"/>
</dbReference>